<reference evidence="3 4" key="1">
    <citation type="submission" date="2016-02" db="EMBL/GenBank/DDBJ databases">
        <title>Genome analysis of coral dinoflagellate symbionts highlights evolutionary adaptations to a symbiotic lifestyle.</title>
        <authorList>
            <person name="Aranda M."/>
            <person name="Li Y."/>
            <person name="Liew Y.J."/>
            <person name="Baumgarten S."/>
            <person name="Simakov O."/>
            <person name="Wilson M."/>
            <person name="Piel J."/>
            <person name="Ashoor H."/>
            <person name="Bougouffa S."/>
            <person name="Bajic V.B."/>
            <person name="Ryu T."/>
            <person name="Ravasi T."/>
            <person name="Bayer T."/>
            <person name="Micklem G."/>
            <person name="Kim H."/>
            <person name="Bhak J."/>
            <person name="Lajeunesse T.C."/>
            <person name="Voolstra C.R."/>
        </authorList>
    </citation>
    <scope>NUCLEOTIDE SEQUENCE [LARGE SCALE GENOMIC DNA]</scope>
    <source>
        <strain evidence="3 4">CCMP2467</strain>
    </source>
</reference>
<name>A0A1Q9CG99_SYMMI</name>
<dbReference type="EMBL" id="LSRX01001236">
    <property type="protein sequence ID" value="OLP81958.1"/>
    <property type="molecule type" value="Genomic_DNA"/>
</dbReference>
<dbReference type="AlphaFoldDB" id="A0A1Q9CG99"/>
<dbReference type="Proteomes" id="UP000186817">
    <property type="component" value="Unassembled WGS sequence"/>
</dbReference>
<evidence type="ECO:0000256" key="1">
    <source>
        <dbReference type="SAM" id="MobiDB-lite"/>
    </source>
</evidence>
<dbReference type="InterPro" id="IPR003034">
    <property type="entry name" value="SAP_dom"/>
</dbReference>
<evidence type="ECO:0000313" key="3">
    <source>
        <dbReference type="EMBL" id="OLP81958.1"/>
    </source>
</evidence>
<proteinExistence type="predicted"/>
<protein>
    <recommendedName>
        <fullName evidence="2">SAP domain-containing protein</fullName>
    </recommendedName>
</protein>
<dbReference type="OrthoDB" id="425330at2759"/>
<sequence>MSVRAVSKAPKAQEIIDSGADCSALPMCFAQVGVEDDEAMKGLYVDAQGNPLRTAGVRIAEVQVGQLRFKERFIIRDVTMPLIGLGKLYRAGWYVLPDDGGLKLTDGKQGEPVSFRKQSLCVRGSIRIMQQSQVIRAVSNVSLGGPPLNLAVGSWTRIGHRLFALRNFSRRFVDTTLIPLSELLWKRTTLVSRGGVWSLVEFNEDISSLNDRTALFEDSESVEQVITFAHSRGDLSPEDMFFEVPEVSPSAQIEGQQSAAPEPEPVAPASENPEHSELPVDQRDELLPPESIEIDGVIVDGSSSLETMRNACKALGLPENGNKAQIFKRLGRHCIEHELLQSKHVSHTLQSEFVREPHAPSVADEPKGGQAALSHMTTELNRFILWLGYPSIRLRSDNENSVVAVVDSVRKVVRGQGVEVHQDSVAIDAHQANGPVEQALQSVRQLACPSMSQLEAGLGGEPDKVLFDTDHPVWQWAVVHAAWIRTRFSVTQDCTPYERLTNTLYRGKVCMFGEAVMAYLKQSAKASAKWQKAIWLGKTTANDVNILGVPGGIFVSRSVRRFSDCWDGKLAAEIDTYVWQHGLASLGGTLVLNNKKVSLPAQPALPLPVEAGRHDDDEAPRSPSQVAGSDPESSSGSQMSVDFPDGVPDLEQIAAEAASTQQSDVVDVLLPAIPEAVQLSENPRPQKQPRLETSTISMISTAGERSSGANLIVSCEEMPCVTEIRKVTYTHEDESVELAFDQDANDGMEDYDYEEYDDDQIGDAGDLDQRLRRPRDSDVEPECGEEMRVLDSIADQVEITRLKNMSVLQDPSSMDLSRAVHLTAKMVRTWRQKETGNPPMPVWYRRSRYVAREYAWLSERTDLFSPASSSLCNRLLPILFMYNKSKDDNDNISDDDKLSLFAVDIGDAFLTVPQVRPTYVTYVHPDGSKELFYLGFVLPGQRSGSSDWYDDFTKFLGANLDIVECSTHPSLVKTADPTSRFAMQLHVDDMLGFAKRKFVHETFLPTLKKKYKVTAQLIENVGDFVTFLKRKHLLVSESELLLTPSPKHLDKLFALLRLDERASPKKTP</sequence>
<organism evidence="3 4">
    <name type="scientific">Symbiodinium microadriaticum</name>
    <name type="common">Dinoflagellate</name>
    <name type="synonym">Zooxanthella microadriatica</name>
    <dbReference type="NCBI Taxonomy" id="2951"/>
    <lineage>
        <taxon>Eukaryota</taxon>
        <taxon>Sar</taxon>
        <taxon>Alveolata</taxon>
        <taxon>Dinophyceae</taxon>
        <taxon>Suessiales</taxon>
        <taxon>Symbiodiniaceae</taxon>
        <taxon>Symbiodinium</taxon>
    </lineage>
</organism>
<feature type="compositionally biased region" description="Basic and acidic residues" evidence="1">
    <location>
        <begin position="611"/>
        <end position="620"/>
    </location>
</feature>
<evidence type="ECO:0000259" key="2">
    <source>
        <dbReference type="PROSITE" id="PS50800"/>
    </source>
</evidence>
<feature type="domain" description="SAP" evidence="2">
    <location>
        <begin position="300"/>
        <end position="334"/>
    </location>
</feature>
<accession>A0A1Q9CG99</accession>
<feature type="compositionally biased region" description="Polar residues" evidence="1">
    <location>
        <begin position="622"/>
        <end position="640"/>
    </location>
</feature>
<feature type="region of interest" description="Disordered" evidence="1">
    <location>
        <begin position="606"/>
        <end position="646"/>
    </location>
</feature>
<gene>
    <name evidence="3" type="ORF">AK812_SmicGene37453</name>
</gene>
<dbReference type="PROSITE" id="PS50800">
    <property type="entry name" value="SAP"/>
    <property type="match status" value="1"/>
</dbReference>
<feature type="region of interest" description="Disordered" evidence="1">
    <location>
        <begin position="251"/>
        <end position="280"/>
    </location>
</feature>
<evidence type="ECO:0000313" key="4">
    <source>
        <dbReference type="Proteomes" id="UP000186817"/>
    </source>
</evidence>
<comment type="caution">
    <text evidence="3">The sequence shown here is derived from an EMBL/GenBank/DDBJ whole genome shotgun (WGS) entry which is preliminary data.</text>
</comment>
<keyword evidence="4" id="KW-1185">Reference proteome</keyword>